<feature type="transmembrane region" description="Helical" evidence="2">
    <location>
        <begin position="51"/>
        <end position="72"/>
    </location>
</feature>
<gene>
    <name evidence="3" type="ORF">MKK02DRAFT_44150</name>
</gene>
<accession>A0AA38LUA3</accession>
<feature type="transmembrane region" description="Helical" evidence="2">
    <location>
        <begin position="114"/>
        <end position="140"/>
    </location>
</feature>
<feature type="transmembrane region" description="Helical" evidence="2">
    <location>
        <begin position="78"/>
        <end position="102"/>
    </location>
</feature>
<sequence length="206" mass="21930">MTALTIFTTFLKGFTALWALITVGISSALVHKFNDLLRPYVRASGFSQGNAVIAAGALSFLYFAITVVLIFAAPRSVLLSMIADVICLSVILLLSLGSMAALTDVNAAFRGCRGDIVFCALGNTTLAVGWCLVCLILIILSLEVIVTLRRYGGSLSTWRTPFNELVNHGPSDAGHSKESRRNDDAQMSGSDAGMVGGGRPEMVQRV</sequence>
<dbReference type="AlphaFoldDB" id="A0AA38LUA3"/>
<comment type="caution">
    <text evidence="3">The sequence shown here is derived from an EMBL/GenBank/DDBJ whole genome shotgun (WGS) entry which is preliminary data.</text>
</comment>
<keyword evidence="4" id="KW-1185">Reference proteome</keyword>
<proteinExistence type="predicted"/>
<keyword evidence="2" id="KW-0812">Transmembrane</keyword>
<evidence type="ECO:0000256" key="1">
    <source>
        <dbReference type="SAM" id="MobiDB-lite"/>
    </source>
</evidence>
<feature type="transmembrane region" description="Helical" evidence="2">
    <location>
        <begin position="6"/>
        <end position="30"/>
    </location>
</feature>
<evidence type="ECO:0000313" key="4">
    <source>
        <dbReference type="Proteomes" id="UP001164286"/>
    </source>
</evidence>
<evidence type="ECO:0000256" key="2">
    <source>
        <dbReference type="SAM" id="Phobius"/>
    </source>
</evidence>
<dbReference type="RefSeq" id="XP_052945237.1">
    <property type="nucleotide sequence ID" value="XM_053092803.1"/>
</dbReference>
<keyword evidence="2" id="KW-0472">Membrane</keyword>
<feature type="compositionally biased region" description="Basic and acidic residues" evidence="1">
    <location>
        <begin position="174"/>
        <end position="184"/>
    </location>
</feature>
<name>A0AA38LUA3_9TREE</name>
<protein>
    <recommendedName>
        <fullName evidence="5">MARVEL domain-containing protein</fullName>
    </recommendedName>
</protein>
<dbReference type="GeneID" id="77732008"/>
<dbReference type="EMBL" id="JAKWFO010000005">
    <property type="protein sequence ID" value="KAI9635460.1"/>
    <property type="molecule type" value="Genomic_DNA"/>
</dbReference>
<evidence type="ECO:0008006" key="5">
    <source>
        <dbReference type="Google" id="ProtNLM"/>
    </source>
</evidence>
<evidence type="ECO:0000313" key="3">
    <source>
        <dbReference type="EMBL" id="KAI9635460.1"/>
    </source>
</evidence>
<reference evidence="3" key="1">
    <citation type="journal article" date="2022" name="G3 (Bethesda)">
        <title>High quality genome of the basidiomycete yeast Dioszegia hungarica PDD-24b-2 isolated from cloud water.</title>
        <authorList>
            <person name="Jarrige D."/>
            <person name="Haridas S."/>
            <person name="Bleykasten-Grosshans C."/>
            <person name="Joly M."/>
            <person name="Nadalig T."/>
            <person name="Sancelme M."/>
            <person name="Vuilleumier S."/>
            <person name="Grigoriev I.V."/>
            <person name="Amato P."/>
            <person name="Bringel F."/>
        </authorList>
    </citation>
    <scope>NUCLEOTIDE SEQUENCE</scope>
    <source>
        <strain evidence="3">PDD-24b-2</strain>
    </source>
</reference>
<feature type="region of interest" description="Disordered" evidence="1">
    <location>
        <begin position="169"/>
        <end position="206"/>
    </location>
</feature>
<keyword evidence="2" id="KW-1133">Transmembrane helix</keyword>
<organism evidence="3 4">
    <name type="scientific">Dioszegia hungarica</name>
    <dbReference type="NCBI Taxonomy" id="4972"/>
    <lineage>
        <taxon>Eukaryota</taxon>
        <taxon>Fungi</taxon>
        <taxon>Dikarya</taxon>
        <taxon>Basidiomycota</taxon>
        <taxon>Agaricomycotina</taxon>
        <taxon>Tremellomycetes</taxon>
        <taxon>Tremellales</taxon>
        <taxon>Bulleribasidiaceae</taxon>
        <taxon>Dioszegia</taxon>
    </lineage>
</organism>
<dbReference type="Proteomes" id="UP001164286">
    <property type="component" value="Unassembled WGS sequence"/>
</dbReference>